<dbReference type="PANTHER" id="PTHR42899:SF1">
    <property type="entry name" value="SPERMATOGENESIS-ASSOCIATED PROTEIN 20"/>
    <property type="match status" value="1"/>
</dbReference>
<name>A0A5Q0BPF7_9GAMM</name>
<organism evidence="2 3">
    <name type="scientific">Candidatus Methylospira mobilis</name>
    <dbReference type="NCBI Taxonomy" id="1808979"/>
    <lineage>
        <taxon>Bacteria</taxon>
        <taxon>Pseudomonadati</taxon>
        <taxon>Pseudomonadota</taxon>
        <taxon>Gammaproteobacteria</taxon>
        <taxon>Methylococcales</taxon>
        <taxon>Methylococcaceae</taxon>
        <taxon>Candidatus Methylospira</taxon>
    </lineage>
</organism>
<dbReference type="InterPro" id="IPR004879">
    <property type="entry name" value="Ssp411-like_TRX"/>
</dbReference>
<dbReference type="OrthoDB" id="9762614at2"/>
<feature type="domain" description="Spermatogenesis-associated protein 20-like TRX" evidence="1">
    <location>
        <begin position="1"/>
        <end position="164"/>
    </location>
</feature>
<dbReference type="KEGG" id="mmob:F6R98_17285"/>
<gene>
    <name evidence="2" type="ORF">F6R98_17285</name>
</gene>
<dbReference type="GO" id="GO:0005975">
    <property type="term" value="P:carbohydrate metabolic process"/>
    <property type="evidence" value="ECO:0007669"/>
    <property type="project" value="InterPro"/>
</dbReference>
<dbReference type="PANTHER" id="PTHR42899">
    <property type="entry name" value="SPERMATOGENESIS-ASSOCIATED PROTEIN 20"/>
    <property type="match status" value="1"/>
</dbReference>
<dbReference type="InParanoid" id="A0A5Q0BPF7"/>
<dbReference type="AlphaFoldDB" id="A0A5Q0BPF7"/>
<dbReference type="Proteomes" id="UP000325755">
    <property type="component" value="Chromosome"/>
</dbReference>
<dbReference type="SUPFAM" id="SSF48208">
    <property type="entry name" value="Six-hairpin glycosidases"/>
    <property type="match status" value="1"/>
</dbReference>
<dbReference type="PIRSF" id="PIRSF006402">
    <property type="entry name" value="UCP006402_thioredoxin"/>
    <property type="match status" value="1"/>
</dbReference>
<dbReference type="InterPro" id="IPR036249">
    <property type="entry name" value="Thioredoxin-like_sf"/>
</dbReference>
<dbReference type="CDD" id="cd02955">
    <property type="entry name" value="SSP411"/>
    <property type="match status" value="1"/>
</dbReference>
<dbReference type="Gene3D" id="3.40.30.10">
    <property type="entry name" value="Glutaredoxin"/>
    <property type="match status" value="1"/>
</dbReference>
<evidence type="ECO:0000259" key="1">
    <source>
        <dbReference type="Pfam" id="PF03190"/>
    </source>
</evidence>
<dbReference type="InterPro" id="IPR024705">
    <property type="entry name" value="Ssp411"/>
</dbReference>
<sequence>MNRLSRETSPYLRQHADNPVDWFPWGSEALHLAKDQDRPILLSIGYAACHWCHVMAHESFEDVTVAQRMNELFVNIKVDREERPDLDKVYQKAHQLLSRRPGGWPLTLFLNPGTLLPFFCGTYFPPQARYGLPGFYDLLPQVADHFRAHRDDLVRNDDALMHALNREEQPITTGMLQAALLVRTRSAALEYFDAINGGFGGAPKFPHVSLIDFLLGQWLAGGAQDRALATAIRKTLDGMADGGIYDHLGGGFYRYTVDAEWNIPHFEKMLYDNGALLSLYTRAAQGQIGEKYYRVVHETAAWVMTEMQSPDGGYYSSLDADSEGIEGLFYRWNRAEPRKLLSDEAYRLCAAYYGLDQTPNFEEHWHLRVSMPLEKAAASCAMSLQTAEETLVQARQILQHYREQRTRPGLDNKILTAWNALMIGGMAVAGRVCRRRDYIESAERAFDFIHTALVRDGLLYASSTAGVSRFEAYLDDYAFLIEAGLELVQAHWSSVRFEWLIALADKLLEAFEDKEAGGFYFTSHNHERVIVRSKSLIDEAMISGNAAAASTLLKLGHVLGEPRYLAAAERTLKALPEDAANAPDRYAGMMTALGLWLYPPETIIIRSPYREDIDGWMARIDKEYRANRICIAIPDDETALPEQLKNRNGVGRTVAYVCRGTECLAPLTDLQELADLLRK</sequence>
<accession>A0A5Q0BPF7</accession>
<reference evidence="2 3" key="1">
    <citation type="submission" date="2019-09" db="EMBL/GenBank/DDBJ databases">
        <title>Ecophysiology of the spiral-shaped methanotroph Methylospira mobilis as revealed by the complete genome sequence.</title>
        <authorList>
            <person name="Oshkin I.Y."/>
            <person name="Dedysh S.N."/>
            <person name="Miroshnikov K."/>
            <person name="Danilova O.V."/>
            <person name="Hakobyan A."/>
            <person name="Liesack W."/>
        </authorList>
    </citation>
    <scope>NUCLEOTIDE SEQUENCE [LARGE SCALE GENOMIC DNA]</scope>
    <source>
        <strain evidence="2 3">Shm1</strain>
    </source>
</reference>
<dbReference type="Pfam" id="PF03190">
    <property type="entry name" value="Thioredox_DsbH"/>
    <property type="match status" value="1"/>
</dbReference>
<dbReference type="RefSeq" id="WP_153250140.1">
    <property type="nucleotide sequence ID" value="NZ_CP044205.1"/>
</dbReference>
<keyword evidence="3" id="KW-1185">Reference proteome</keyword>
<evidence type="ECO:0000313" key="3">
    <source>
        <dbReference type="Proteomes" id="UP000325755"/>
    </source>
</evidence>
<protein>
    <submittedName>
        <fullName evidence="2">Thioredoxin domain-containing protein</fullName>
    </submittedName>
</protein>
<proteinExistence type="predicted"/>
<dbReference type="SUPFAM" id="SSF52833">
    <property type="entry name" value="Thioredoxin-like"/>
    <property type="match status" value="1"/>
</dbReference>
<dbReference type="EMBL" id="CP044205">
    <property type="protein sequence ID" value="QFY44171.1"/>
    <property type="molecule type" value="Genomic_DNA"/>
</dbReference>
<evidence type="ECO:0000313" key="2">
    <source>
        <dbReference type="EMBL" id="QFY44171.1"/>
    </source>
</evidence>
<dbReference type="InterPro" id="IPR008928">
    <property type="entry name" value="6-hairpin_glycosidase_sf"/>
</dbReference>